<gene>
    <name evidence="1" type="ORF">NCTC9075_00018</name>
</gene>
<evidence type="ECO:0000313" key="2">
    <source>
        <dbReference type="Proteomes" id="UP000254181"/>
    </source>
</evidence>
<proteinExistence type="predicted"/>
<dbReference type="Proteomes" id="UP000254181">
    <property type="component" value="Unassembled WGS sequence"/>
</dbReference>
<sequence>MMLEALFFNDGDKNGGSVKERAPPVLISLDAAEPDLTLLALQSNEQSFMGNKSMAAVNVLALVVTLFGQ</sequence>
<dbReference type="EMBL" id="UGEM01000001">
    <property type="protein sequence ID" value="STL17550.1"/>
    <property type="molecule type" value="Genomic_DNA"/>
</dbReference>
<name>A0A377ALJ1_ECOLX</name>
<organism evidence="1 2">
    <name type="scientific">Escherichia coli</name>
    <dbReference type="NCBI Taxonomy" id="562"/>
    <lineage>
        <taxon>Bacteria</taxon>
        <taxon>Pseudomonadati</taxon>
        <taxon>Pseudomonadota</taxon>
        <taxon>Gammaproteobacteria</taxon>
        <taxon>Enterobacterales</taxon>
        <taxon>Enterobacteriaceae</taxon>
        <taxon>Escherichia</taxon>
    </lineage>
</organism>
<evidence type="ECO:0000313" key="1">
    <source>
        <dbReference type="EMBL" id="STL17550.1"/>
    </source>
</evidence>
<protein>
    <submittedName>
        <fullName evidence="1">Uncharacterized protein</fullName>
    </submittedName>
</protein>
<accession>A0A377ALJ1</accession>
<reference evidence="1 2" key="1">
    <citation type="submission" date="2018-06" db="EMBL/GenBank/DDBJ databases">
        <authorList>
            <consortium name="Pathogen Informatics"/>
            <person name="Doyle S."/>
        </authorList>
    </citation>
    <scope>NUCLEOTIDE SEQUENCE [LARGE SCALE GENOMIC DNA]</scope>
    <source>
        <strain evidence="1 2">NCTC9075</strain>
    </source>
</reference>
<dbReference type="AlphaFoldDB" id="A0A377ALJ1"/>